<name>A0A553NTE0_TIGCA</name>
<evidence type="ECO:0000313" key="3">
    <source>
        <dbReference type="Proteomes" id="UP000318571"/>
    </source>
</evidence>
<dbReference type="GO" id="GO:0005737">
    <property type="term" value="C:cytoplasm"/>
    <property type="evidence" value="ECO:0007669"/>
    <property type="project" value="InterPro"/>
</dbReference>
<dbReference type="AlphaFoldDB" id="A0A553NTE0"/>
<dbReference type="InterPro" id="IPR028131">
    <property type="entry name" value="VASH1"/>
</dbReference>
<dbReference type="EMBL" id="VCGU01000010">
    <property type="protein sequence ID" value="TRY68689.1"/>
    <property type="molecule type" value="Genomic_DNA"/>
</dbReference>
<sequence length="215" mass="24555">MAKQGRILEYLRKVQDYMNRLSYNHTGTQFFETRPNSSLHTLVEAAKVIVREALPIKCMEAVVLAIYLTNGVPGMGRFTINFKSELPPVQKLSSHAHLQTSASSKRYFYHVVLGVVLGNRFGAIGLSRRANLMNKSVQFPSLMDLVDEFERSYQECGQRLVKIRIGRLISHDQYSISPIPWKGITIHPRTEELKDVKCKVERHSKELRSALRGAR</sequence>
<feature type="active site" evidence="1">
    <location>
        <position position="110"/>
    </location>
</feature>
<evidence type="ECO:0000256" key="1">
    <source>
        <dbReference type="PIRSR" id="PIRSR628131-1"/>
    </source>
</evidence>
<comment type="caution">
    <text evidence="2">The sequence shown here is derived from an EMBL/GenBank/DDBJ whole genome shotgun (WGS) entry which is preliminary data.</text>
</comment>
<feature type="active site" evidence="1">
    <location>
        <position position="127"/>
    </location>
</feature>
<proteinExistence type="predicted"/>
<dbReference type="Pfam" id="PF14822">
    <property type="entry name" value="Vasohibin"/>
    <property type="match status" value="1"/>
</dbReference>
<evidence type="ECO:0000313" key="2">
    <source>
        <dbReference type="EMBL" id="TRY68689.1"/>
    </source>
</evidence>
<dbReference type="STRING" id="6832.A0A553NTE0"/>
<keyword evidence="3" id="KW-1185">Reference proteome</keyword>
<reference evidence="2 3" key="1">
    <citation type="journal article" date="2018" name="Nat. Ecol. Evol.">
        <title>Genomic signatures of mitonuclear coevolution across populations of Tigriopus californicus.</title>
        <authorList>
            <person name="Barreto F.S."/>
            <person name="Watson E.T."/>
            <person name="Lima T.G."/>
            <person name="Willett C.S."/>
            <person name="Edmands S."/>
            <person name="Li W."/>
            <person name="Burton R.S."/>
        </authorList>
    </citation>
    <scope>NUCLEOTIDE SEQUENCE [LARGE SCALE GENOMIC DNA]</scope>
    <source>
        <strain evidence="2 3">San Diego</strain>
    </source>
</reference>
<gene>
    <name evidence="2" type="ORF">TCAL_10752</name>
</gene>
<dbReference type="Proteomes" id="UP000318571">
    <property type="component" value="Chromosome 1"/>
</dbReference>
<protein>
    <recommendedName>
        <fullName evidence="4">Vasohibin</fullName>
    </recommendedName>
</protein>
<feature type="active site" evidence="1">
    <location>
        <position position="58"/>
    </location>
</feature>
<dbReference type="PANTHER" id="PTHR15750:SF2">
    <property type="entry name" value="VASOHIBIN"/>
    <property type="match status" value="1"/>
</dbReference>
<dbReference type="OMA" id="WERMWAH"/>
<evidence type="ECO:0008006" key="4">
    <source>
        <dbReference type="Google" id="ProtNLM"/>
    </source>
</evidence>
<accession>A0A553NTE0</accession>
<organism evidence="2 3">
    <name type="scientific">Tigriopus californicus</name>
    <name type="common">Marine copepod</name>
    <dbReference type="NCBI Taxonomy" id="6832"/>
    <lineage>
        <taxon>Eukaryota</taxon>
        <taxon>Metazoa</taxon>
        <taxon>Ecdysozoa</taxon>
        <taxon>Arthropoda</taxon>
        <taxon>Crustacea</taxon>
        <taxon>Multicrustacea</taxon>
        <taxon>Hexanauplia</taxon>
        <taxon>Copepoda</taxon>
        <taxon>Harpacticoida</taxon>
        <taxon>Harpacticidae</taxon>
        <taxon>Tigriopus</taxon>
    </lineage>
</organism>
<dbReference type="PANTHER" id="PTHR15750">
    <property type="entry name" value="VASOHIBIN-1-LIKE ISOFORM X2"/>
    <property type="match status" value="1"/>
</dbReference>